<protein>
    <submittedName>
        <fullName evidence="1">Uncharacterized protein</fullName>
    </submittedName>
</protein>
<accession>A0ACB0YBJ4</accession>
<proteinExistence type="predicted"/>
<comment type="caution">
    <text evidence="1">The sequence shown here is derived from an EMBL/GenBank/DDBJ whole genome shotgun (WGS) entry which is preliminary data.</text>
</comment>
<organism evidence="1 2">
    <name type="scientific">Meloidogyne enterolobii</name>
    <name type="common">Root-knot nematode worm</name>
    <name type="synonym">Meloidogyne mayaguensis</name>
    <dbReference type="NCBI Taxonomy" id="390850"/>
    <lineage>
        <taxon>Eukaryota</taxon>
        <taxon>Metazoa</taxon>
        <taxon>Ecdysozoa</taxon>
        <taxon>Nematoda</taxon>
        <taxon>Chromadorea</taxon>
        <taxon>Rhabditida</taxon>
        <taxon>Tylenchina</taxon>
        <taxon>Tylenchomorpha</taxon>
        <taxon>Tylenchoidea</taxon>
        <taxon>Meloidogynidae</taxon>
        <taxon>Meloidogyninae</taxon>
        <taxon>Meloidogyne</taxon>
    </lineage>
</organism>
<dbReference type="Proteomes" id="UP001497535">
    <property type="component" value="Unassembled WGS sequence"/>
</dbReference>
<gene>
    <name evidence="1" type="ORF">MENTE1834_LOCUS10044</name>
</gene>
<keyword evidence="2" id="KW-1185">Reference proteome</keyword>
<sequence length="820" mass="95473">MGSDAGDWCLIESDPGVFTELINGIGVQGVQIEELYSIDDEEHLDKLKPIYGLIFLFKWRQGEEVEGTLQPDAPVYFAKQVITNACASQAIINLLLNIDSNDVSLGNTLENFKNFTQNFDAGLRGLTLSNSEEIRKLHNSFSREHFMEMDLPKIKSEDNFHFIAYVPVEDKIYELDGLRDAPIFLADINKEEGNNSTDWIDIVRPFIKRRIEKYTAGEIHFNLMALVPNLRSKYEQRIAELSTMEMDSAEVGLEISQLQNLIEDEKDKMKRYKIENNRRRHNYMPFLIELLKCLAKEGKLVDLVCEAQEKKKKSATSPTKKVQIQLVIGNQTLNFYRIQMGEINNSDEMLKEELENLKIENENLKKMKEESDKKLDEKCEENIKLKEENYNFAQESEKNKFLIKQLEDEKLKNLNEYEGEIKKFQSKVEVLEREKKYALDLYTNLEMKFEEDKNELNSENFNLKADNDRLKIQVMEQSREEGLTSLKLSTENKKVQSENDQLKEKLKNYESELHEYSVKHEGLKKSIDELNNQITSMNELAKIKIQSKVEEQEKEKKCAFNQENVKLNEELENDASTSLNQQIIKKIKLFVPPHCRDTFPGRFLGPGGRTQKELELSCRCKLFLAGKGVKHSKSEEEMHVLISPIYHINTSDLGKAQKEIMELFKLKRMDPVREAQLTELARIKQKLEEEKVAESERIEQERREEIKKCQEKKDKEEVEDAFTCLVCKQRFGKKHRIPVLFTCSHTFCAICAPRMKEENLFTCPKCRKISLGNILDNKNYQLIEAMEAMKMYEDDDPPTPPPTPRICGRLPPRDIPTIRQ</sequence>
<reference evidence="1" key="1">
    <citation type="submission" date="2023-11" db="EMBL/GenBank/DDBJ databases">
        <authorList>
            <person name="Poullet M."/>
        </authorList>
    </citation>
    <scope>NUCLEOTIDE SEQUENCE</scope>
    <source>
        <strain evidence="1">E1834</strain>
    </source>
</reference>
<evidence type="ECO:0000313" key="1">
    <source>
        <dbReference type="EMBL" id="CAK5039820.1"/>
    </source>
</evidence>
<dbReference type="EMBL" id="CAVMJV010000009">
    <property type="protein sequence ID" value="CAK5039820.1"/>
    <property type="molecule type" value="Genomic_DNA"/>
</dbReference>
<evidence type="ECO:0000313" key="2">
    <source>
        <dbReference type="Proteomes" id="UP001497535"/>
    </source>
</evidence>
<name>A0ACB0YBJ4_MELEN</name>